<dbReference type="Proteomes" id="UP000231637">
    <property type="component" value="Chromosome"/>
</dbReference>
<reference evidence="2 3" key="1">
    <citation type="submission" date="2016-12" db="EMBL/GenBank/DDBJ databases">
        <title>Isolation and genomic insights into novel planktonic Zetaproteobacteria from stratified waters of the Chesapeake Bay.</title>
        <authorList>
            <person name="McAllister S.M."/>
            <person name="Kato S."/>
            <person name="Chan C.S."/>
            <person name="Chiu B.K."/>
            <person name="Field E.K."/>
        </authorList>
    </citation>
    <scope>NUCLEOTIDE SEQUENCE [LARGE SCALE GENOMIC DNA]</scope>
    <source>
        <strain evidence="2 3">CP-8</strain>
    </source>
</reference>
<keyword evidence="3" id="KW-1185">Reference proteome</keyword>
<keyword evidence="1" id="KW-0472">Membrane</keyword>
<keyword evidence="1" id="KW-0812">Transmembrane</keyword>
<feature type="transmembrane region" description="Helical" evidence="1">
    <location>
        <begin position="12"/>
        <end position="31"/>
    </location>
</feature>
<proteinExistence type="predicted"/>
<gene>
    <name evidence="2" type="ORF">Ga0123462_0974</name>
</gene>
<keyword evidence="1" id="KW-1133">Transmembrane helix</keyword>
<protein>
    <submittedName>
        <fullName evidence="2">Uncharacterized protein</fullName>
    </submittedName>
</protein>
<evidence type="ECO:0000256" key="1">
    <source>
        <dbReference type="SAM" id="Phobius"/>
    </source>
</evidence>
<name>A0A2K8L3L0_9PROT</name>
<evidence type="ECO:0000313" key="3">
    <source>
        <dbReference type="Proteomes" id="UP000231637"/>
    </source>
</evidence>
<organism evidence="2 3">
    <name type="scientific">Mariprofundus ferrinatatus</name>
    <dbReference type="NCBI Taxonomy" id="1921087"/>
    <lineage>
        <taxon>Bacteria</taxon>
        <taxon>Pseudomonadati</taxon>
        <taxon>Pseudomonadota</taxon>
        <taxon>Candidatius Mariprofundia</taxon>
        <taxon>Mariprofundales</taxon>
        <taxon>Mariprofundaceae</taxon>
        <taxon>Mariprofundus</taxon>
    </lineage>
</organism>
<accession>A0A2K8L3L0</accession>
<dbReference type="KEGG" id="mfn:Ga0123462_0974"/>
<dbReference type="AlphaFoldDB" id="A0A2K8L3L0"/>
<evidence type="ECO:0000313" key="2">
    <source>
        <dbReference type="EMBL" id="ATX81843.1"/>
    </source>
</evidence>
<sequence length="32" mass="3463">MSANLSPISRIVLGLFLIFSLMVSLGTDIILK</sequence>
<dbReference type="EMBL" id="CP018800">
    <property type="protein sequence ID" value="ATX81843.1"/>
    <property type="molecule type" value="Genomic_DNA"/>
</dbReference>